<accession>A0A4R1KCW2</accession>
<reference evidence="8 9" key="1">
    <citation type="submission" date="2019-03" db="EMBL/GenBank/DDBJ databases">
        <title>Genomic Encyclopedia of Type Strains, Phase IV (KMG-IV): sequencing the most valuable type-strain genomes for metagenomic binning, comparative biology and taxonomic classification.</title>
        <authorList>
            <person name="Goeker M."/>
        </authorList>
    </citation>
    <scope>NUCLEOTIDE SEQUENCE [LARGE SCALE GENOMIC DNA]</scope>
    <source>
        <strain evidence="8 9">DSM 24984</strain>
    </source>
</reference>
<dbReference type="Proteomes" id="UP000294614">
    <property type="component" value="Unassembled WGS sequence"/>
</dbReference>
<feature type="transmembrane region" description="Helical" evidence="7">
    <location>
        <begin position="73"/>
        <end position="90"/>
    </location>
</feature>
<feature type="transmembrane region" description="Helical" evidence="7">
    <location>
        <begin position="141"/>
        <end position="161"/>
    </location>
</feature>
<protein>
    <recommendedName>
        <fullName evidence="7">UPF0056 membrane protein</fullName>
    </recommendedName>
</protein>
<name>A0A4R1KCW2_9BACT</name>
<evidence type="ECO:0000256" key="3">
    <source>
        <dbReference type="ARBA" id="ARBA00022475"/>
    </source>
</evidence>
<comment type="caution">
    <text evidence="8">The sequence shown here is derived from an EMBL/GenBank/DDBJ whole genome shotgun (WGS) entry which is preliminary data.</text>
</comment>
<keyword evidence="6 7" id="KW-0472">Membrane</keyword>
<evidence type="ECO:0000256" key="1">
    <source>
        <dbReference type="ARBA" id="ARBA00004651"/>
    </source>
</evidence>
<keyword evidence="4 7" id="KW-0812">Transmembrane</keyword>
<feature type="transmembrane region" description="Helical" evidence="7">
    <location>
        <begin position="7"/>
        <end position="27"/>
    </location>
</feature>
<dbReference type="PANTHER" id="PTHR33508">
    <property type="entry name" value="UPF0056 MEMBRANE PROTEIN YHCE"/>
    <property type="match status" value="1"/>
</dbReference>
<evidence type="ECO:0000256" key="7">
    <source>
        <dbReference type="RuleBase" id="RU362048"/>
    </source>
</evidence>
<evidence type="ECO:0000256" key="5">
    <source>
        <dbReference type="ARBA" id="ARBA00022989"/>
    </source>
</evidence>
<dbReference type="AlphaFoldDB" id="A0A4R1KCW2"/>
<evidence type="ECO:0000256" key="4">
    <source>
        <dbReference type="ARBA" id="ARBA00022692"/>
    </source>
</evidence>
<comment type="subcellular location">
    <subcellularLocation>
        <location evidence="1 7">Cell membrane</location>
        <topology evidence="1 7">Multi-pass membrane protein</topology>
    </subcellularLocation>
</comment>
<feature type="transmembrane region" description="Helical" evidence="7">
    <location>
        <begin position="173"/>
        <end position="192"/>
    </location>
</feature>
<gene>
    <name evidence="8" type="ORF">C8D98_1901</name>
</gene>
<dbReference type="GO" id="GO:0005886">
    <property type="term" value="C:plasma membrane"/>
    <property type="evidence" value="ECO:0007669"/>
    <property type="project" value="UniProtKB-SubCell"/>
</dbReference>
<evidence type="ECO:0000313" key="9">
    <source>
        <dbReference type="Proteomes" id="UP000294614"/>
    </source>
</evidence>
<dbReference type="Pfam" id="PF01914">
    <property type="entry name" value="MarC"/>
    <property type="match status" value="1"/>
</dbReference>
<dbReference type="InterPro" id="IPR002771">
    <property type="entry name" value="Multi_antbiot-R_MarC"/>
</dbReference>
<keyword evidence="3" id="KW-1003">Cell membrane</keyword>
<sequence>MNDFFREAIFLATIINPIAVFVYLAPVRQKLPERDFLRVLFMATLISMAINMFFTITGEWIFRSVFKIDFNSFRIFGGIVLLSISLMSIVQGQKALISTRGSLDDIASEVAMPFMAGVGTISVCILMGSKMGKLEAIGVNLVVAFAAFVIVAVLASIRYHLNNDITAVFDKVLAIMIRINGFFMGAFGVDMVKTGIINIINQ</sequence>
<keyword evidence="5 7" id="KW-1133">Transmembrane helix</keyword>
<feature type="transmembrane region" description="Helical" evidence="7">
    <location>
        <begin position="39"/>
        <end position="61"/>
    </location>
</feature>
<dbReference type="RefSeq" id="WP_132873873.1">
    <property type="nucleotide sequence ID" value="NZ_JAJUHT010000011.1"/>
</dbReference>
<evidence type="ECO:0000256" key="2">
    <source>
        <dbReference type="ARBA" id="ARBA00009784"/>
    </source>
</evidence>
<keyword evidence="9" id="KW-1185">Reference proteome</keyword>
<dbReference type="EMBL" id="SMGG01000004">
    <property type="protein sequence ID" value="TCK61019.1"/>
    <property type="molecule type" value="Genomic_DNA"/>
</dbReference>
<evidence type="ECO:0000256" key="6">
    <source>
        <dbReference type="ARBA" id="ARBA00023136"/>
    </source>
</evidence>
<comment type="similarity">
    <text evidence="2 7">Belongs to the UPF0056 (MarC) family.</text>
</comment>
<feature type="transmembrane region" description="Helical" evidence="7">
    <location>
        <begin position="110"/>
        <end position="129"/>
    </location>
</feature>
<organism evidence="8 9">
    <name type="scientific">Seleniivibrio woodruffii</name>
    <dbReference type="NCBI Taxonomy" id="1078050"/>
    <lineage>
        <taxon>Bacteria</taxon>
        <taxon>Pseudomonadati</taxon>
        <taxon>Deferribacterota</taxon>
        <taxon>Deferribacteres</taxon>
        <taxon>Deferribacterales</taxon>
        <taxon>Geovibrionaceae</taxon>
        <taxon>Seleniivibrio</taxon>
    </lineage>
</organism>
<evidence type="ECO:0000313" key="8">
    <source>
        <dbReference type="EMBL" id="TCK61019.1"/>
    </source>
</evidence>
<proteinExistence type="inferred from homology"/>
<dbReference type="OrthoDB" id="21094at2"/>
<dbReference type="PANTHER" id="PTHR33508:SF1">
    <property type="entry name" value="UPF0056 MEMBRANE PROTEIN YHCE"/>
    <property type="match status" value="1"/>
</dbReference>